<dbReference type="Pfam" id="PF12730">
    <property type="entry name" value="ABC2_membrane_4"/>
    <property type="match status" value="1"/>
</dbReference>
<dbReference type="OrthoDB" id="1826494at2"/>
<feature type="transmembrane region" description="Helical" evidence="1">
    <location>
        <begin position="54"/>
        <end position="80"/>
    </location>
</feature>
<evidence type="ECO:0000313" key="2">
    <source>
        <dbReference type="EMBL" id="TQQ84955.1"/>
    </source>
</evidence>
<dbReference type="AlphaFoldDB" id="A0A544QW83"/>
<dbReference type="Proteomes" id="UP000317863">
    <property type="component" value="Unassembled WGS sequence"/>
</dbReference>
<feature type="transmembrane region" description="Helical" evidence="1">
    <location>
        <begin position="101"/>
        <end position="130"/>
    </location>
</feature>
<dbReference type="CDD" id="cd21809">
    <property type="entry name" value="ABC-2_lan_permease-like"/>
    <property type="match status" value="1"/>
</dbReference>
<gene>
    <name evidence="2" type="ORF">EXD82_03680</name>
</gene>
<keyword evidence="1" id="KW-0812">Transmembrane</keyword>
<keyword evidence="3" id="KW-1185">Reference proteome</keyword>
<keyword evidence="1" id="KW-0472">Membrane</keyword>
<dbReference type="PANTHER" id="PTHR37305:SF1">
    <property type="entry name" value="MEMBRANE PROTEIN"/>
    <property type="match status" value="1"/>
</dbReference>
<dbReference type="EMBL" id="SGJB01000005">
    <property type="protein sequence ID" value="TQQ84955.1"/>
    <property type="molecule type" value="Genomic_DNA"/>
</dbReference>
<accession>A0A544QW83</accession>
<feature type="transmembrane region" description="Helical" evidence="1">
    <location>
        <begin position="20"/>
        <end position="42"/>
    </location>
</feature>
<evidence type="ECO:0000256" key="1">
    <source>
        <dbReference type="SAM" id="Phobius"/>
    </source>
</evidence>
<dbReference type="PANTHER" id="PTHR37305">
    <property type="entry name" value="INTEGRAL MEMBRANE PROTEIN-RELATED"/>
    <property type="match status" value="1"/>
</dbReference>
<keyword evidence="1" id="KW-1133">Transmembrane helix</keyword>
<proteinExistence type="predicted"/>
<feature type="transmembrane region" description="Helical" evidence="1">
    <location>
        <begin position="142"/>
        <end position="167"/>
    </location>
</feature>
<sequence>MSTFKLLRVEFVKIKRSAIFIFLFIPPILVVVSGISSIGNYLTQEYTNAWTAMFIQSALLFGYYLLPFSIVIICVLLLNIETKNNGMLKMFSIPISRTNLYLSKFIVILVLLSLEILIFFISFIIFGFMMINIKNINENISISYMLIWSLKLFISMLPAVSCIWMIATISKKTIVSIGLNILMIISSIFIANTPLWIIYPYCYSGYLVSKALHTVSPNLVYNNLTIIPFIVFATIIFLITQFISIKAFKKQIL</sequence>
<protein>
    <submittedName>
        <fullName evidence="2">ABC transporter permease</fullName>
    </submittedName>
</protein>
<organism evidence="2 3">
    <name type="scientific">Peptacetobacter hominis</name>
    <dbReference type="NCBI Taxonomy" id="2743610"/>
    <lineage>
        <taxon>Bacteria</taxon>
        <taxon>Bacillati</taxon>
        <taxon>Bacillota</taxon>
        <taxon>Clostridia</taxon>
        <taxon>Peptostreptococcales</taxon>
        <taxon>Peptostreptococcaceae</taxon>
        <taxon>Peptacetobacter</taxon>
    </lineage>
</organism>
<comment type="caution">
    <text evidence="2">The sequence shown here is derived from an EMBL/GenBank/DDBJ whole genome shotgun (WGS) entry which is preliminary data.</text>
</comment>
<feature type="transmembrane region" description="Helical" evidence="1">
    <location>
        <begin position="219"/>
        <end position="243"/>
    </location>
</feature>
<evidence type="ECO:0000313" key="3">
    <source>
        <dbReference type="Proteomes" id="UP000317863"/>
    </source>
</evidence>
<feature type="transmembrane region" description="Helical" evidence="1">
    <location>
        <begin position="179"/>
        <end position="199"/>
    </location>
</feature>
<dbReference type="RefSeq" id="WP_142535559.1">
    <property type="nucleotide sequence ID" value="NZ_SGJB01000005.1"/>
</dbReference>
<name>A0A544QW83_9FIRM</name>
<reference evidence="2 3" key="1">
    <citation type="submission" date="2019-02" db="EMBL/GenBank/DDBJ databases">
        <title>Peptostreptococcaceae bacterium ZHW00191 nov., a new bacterium isolated from the human gut.</title>
        <authorList>
            <person name="Zhou H.-W."/>
            <person name="Chen X.-J."/>
        </authorList>
    </citation>
    <scope>NUCLEOTIDE SEQUENCE [LARGE SCALE GENOMIC DNA]</scope>
    <source>
        <strain evidence="2 3">ZHW00191</strain>
    </source>
</reference>